<keyword evidence="5" id="KW-0539">Nucleus</keyword>
<dbReference type="STRING" id="307507.A0A2V0PES1"/>
<keyword evidence="4" id="KW-0677">Repeat</keyword>
<feature type="domain" description="MI" evidence="7">
    <location>
        <begin position="439"/>
        <end position="560"/>
    </location>
</feature>
<feature type="domain" description="MI" evidence="7">
    <location>
        <begin position="118"/>
        <end position="240"/>
    </location>
</feature>
<evidence type="ECO:0000256" key="5">
    <source>
        <dbReference type="ARBA" id="ARBA00023242"/>
    </source>
</evidence>
<evidence type="ECO:0000256" key="3">
    <source>
        <dbReference type="ARBA" id="ARBA00022490"/>
    </source>
</evidence>
<comment type="similarity">
    <text evidence="2">Belongs to the PDCD4 family.</text>
</comment>
<dbReference type="GO" id="GO:0005737">
    <property type="term" value="C:cytoplasm"/>
    <property type="evidence" value="ECO:0007669"/>
    <property type="project" value="UniProtKB-SubCell"/>
</dbReference>
<dbReference type="PANTHER" id="PTHR12626:SF0">
    <property type="entry name" value="PROGRAMMED CELL DEATH PROTEIN 4"/>
    <property type="match status" value="1"/>
</dbReference>
<evidence type="ECO:0000256" key="4">
    <source>
        <dbReference type="ARBA" id="ARBA00022737"/>
    </source>
</evidence>
<evidence type="ECO:0000256" key="2">
    <source>
        <dbReference type="ARBA" id="ARBA00005497"/>
    </source>
</evidence>
<dbReference type="InterPro" id="IPR016024">
    <property type="entry name" value="ARM-type_fold"/>
</dbReference>
<dbReference type="FunFam" id="1.25.40.180:FF:000009">
    <property type="entry name" value="programmed cell death protein 4"/>
    <property type="match status" value="1"/>
</dbReference>
<feature type="domain" description="MI" evidence="7">
    <location>
        <begin position="605"/>
        <end position="724"/>
    </location>
</feature>
<dbReference type="PANTHER" id="PTHR12626">
    <property type="entry name" value="PROGRAMMED CELL DEATH 4"/>
    <property type="match status" value="1"/>
</dbReference>
<dbReference type="InterPro" id="IPR039778">
    <property type="entry name" value="PDCD4"/>
</dbReference>
<evidence type="ECO:0000256" key="6">
    <source>
        <dbReference type="SAM" id="MobiDB-lite"/>
    </source>
</evidence>
<comment type="caution">
    <text evidence="8">The sequence shown here is derived from an EMBL/GenBank/DDBJ whole genome shotgun (WGS) entry which is preliminary data.</text>
</comment>
<dbReference type="Proteomes" id="UP000247498">
    <property type="component" value="Unassembled WGS sequence"/>
</dbReference>
<sequence length="724" mass="75582">MATAGSSFLTEAQRAALDAALRAKSEEGAKAVIKGTASHGATHAADRRRGLKGSGAAKKGGAGGKFTWGKAGPDDGSSFVGLVGGSLDRFDPNYDSEEERAVVLQSAHSSRIREEVVAYKKEIATACEEYFSSGDVQDVANSLDELGAAGSMAHYFVKRLVTLSLDRRDREREMASVLLSSLYAEVISPDQMQKGFWRLAEALDDTLLDVPDAVDLLALFVARAVVDDILPPSVHAKWCEGAPAGSPLAALCSKIDAHLTARHSAERMLRCWGAGAGQSHAETKERIGKVLAEYLDSRDSTEASRCLRQLGVPFFHHELVKQALNAALEAPQHTPAVVELLGRLTVTNEVNVSQLAKGFQRVADNIGDTALDNPQAPARWAEVLEAAASAGLVPRDALPGLVAGEGAAAAGAAGGAAAARPASAGGAAANGANGAGVPAFKAAAAAALREYFDSADAVEVAARLAELGEPGMHPLFVKAAVTMAMDRRDRERELVSALLTSLHPGTLSDSEVAAGFTRLLAAADDTVLDLPDAVHLLSMFLGRAVVDEVLPPAFLASVLPSLPDGGLGVTVVQATGSLLSARHAAERLQACWHGGGLAGADGLEGVKRQLKGAVEEFLTTGASGEVAQVLRDLAVPHYHHELVKEALELGFERAAPAMERIGDLLRDLSARGALSSTQLAQGLQRVKARLADEALDAPHAPAAFETLLARAGREGWLPQEAKTD</sequence>
<evidence type="ECO:0000313" key="8">
    <source>
        <dbReference type="EMBL" id="GBF95677.1"/>
    </source>
</evidence>
<dbReference type="OrthoDB" id="414546at2759"/>
<proteinExistence type="inferred from homology"/>
<feature type="domain" description="MI" evidence="7">
    <location>
        <begin position="282"/>
        <end position="403"/>
    </location>
</feature>
<feature type="region of interest" description="Disordered" evidence="6">
    <location>
        <begin position="34"/>
        <end position="69"/>
    </location>
</feature>
<protein>
    <recommendedName>
        <fullName evidence="7">MI domain-containing protein</fullName>
    </recommendedName>
</protein>
<gene>
    <name evidence="8" type="ORF">Rsub_08659</name>
</gene>
<evidence type="ECO:0000259" key="7">
    <source>
        <dbReference type="PROSITE" id="PS51366"/>
    </source>
</evidence>
<name>A0A2V0PES1_9CHLO</name>
<dbReference type="AlphaFoldDB" id="A0A2V0PES1"/>
<dbReference type="FunCoup" id="A0A2V0PES1">
    <property type="interactions" value="1510"/>
</dbReference>
<evidence type="ECO:0000313" key="9">
    <source>
        <dbReference type="Proteomes" id="UP000247498"/>
    </source>
</evidence>
<comment type="subcellular location">
    <subcellularLocation>
        <location evidence="1">Cytoplasm</location>
    </subcellularLocation>
</comment>
<keyword evidence="9" id="KW-1185">Reference proteome</keyword>
<dbReference type="InterPro" id="IPR003891">
    <property type="entry name" value="Initiation_fac_eIF4g_MI"/>
</dbReference>
<dbReference type="EMBL" id="BDRX01000069">
    <property type="protein sequence ID" value="GBF95677.1"/>
    <property type="molecule type" value="Genomic_DNA"/>
</dbReference>
<reference evidence="8 9" key="1">
    <citation type="journal article" date="2018" name="Sci. Rep.">
        <title>Raphidocelis subcapitata (=Pseudokirchneriella subcapitata) provides an insight into genome evolution and environmental adaptations in the Sphaeropleales.</title>
        <authorList>
            <person name="Suzuki S."/>
            <person name="Yamaguchi H."/>
            <person name="Nakajima N."/>
            <person name="Kawachi M."/>
        </authorList>
    </citation>
    <scope>NUCLEOTIDE SEQUENCE [LARGE SCALE GENOMIC DNA]</scope>
    <source>
        <strain evidence="8 9">NIES-35</strain>
    </source>
</reference>
<dbReference type="Pfam" id="PF02847">
    <property type="entry name" value="MA3"/>
    <property type="match status" value="4"/>
</dbReference>
<dbReference type="SMART" id="SM00544">
    <property type="entry name" value="MA3"/>
    <property type="match status" value="4"/>
</dbReference>
<dbReference type="PROSITE" id="PS51366">
    <property type="entry name" value="MI"/>
    <property type="match status" value="4"/>
</dbReference>
<organism evidence="8 9">
    <name type="scientific">Raphidocelis subcapitata</name>
    <dbReference type="NCBI Taxonomy" id="307507"/>
    <lineage>
        <taxon>Eukaryota</taxon>
        <taxon>Viridiplantae</taxon>
        <taxon>Chlorophyta</taxon>
        <taxon>core chlorophytes</taxon>
        <taxon>Chlorophyceae</taxon>
        <taxon>CS clade</taxon>
        <taxon>Sphaeropleales</taxon>
        <taxon>Selenastraceae</taxon>
        <taxon>Raphidocelis</taxon>
    </lineage>
</organism>
<keyword evidence="3" id="KW-0963">Cytoplasm</keyword>
<accession>A0A2V0PES1</accession>
<evidence type="ECO:0000256" key="1">
    <source>
        <dbReference type="ARBA" id="ARBA00004496"/>
    </source>
</evidence>
<dbReference type="Gene3D" id="1.25.40.180">
    <property type="match status" value="4"/>
</dbReference>
<dbReference type="InParanoid" id="A0A2V0PES1"/>
<dbReference type="GO" id="GO:0045892">
    <property type="term" value="P:negative regulation of DNA-templated transcription"/>
    <property type="evidence" value="ECO:0007669"/>
    <property type="project" value="InterPro"/>
</dbReference>
<dbReference type="SUPFAM" id="SSF48371">
    <property type="entry name" value="ARM repeat"/>
    <property type="match status" value="4"/>
</dbReference>